<evidence type="ECO:0000313" key="1">
    <source>
        <dbReference type="EMBL" id="ARN85018.1"/>
    </source>
</evidence>
<dbReference type="EMBL" id="CP008743">
    <property type="protein sequence ID" value="ARN85018.1"/>
    <property type="molecule type" value="Genomic_DNA"/>
</dbReference>
<dbReference type="RefSeq" id="WP_085784529.1">
    <property type="nucleotide sequence ID" value="NZ_CP008743.1"/>
</dbReference>
<evidence type="ECO:0000313" key="2">
    <source>
        <dbReference type="Proteomes" id="UP000237351"/>
    </source>
</evidence>
<proteinExistence type="predicted"/>
<name>A0A1W6N5G4_9PROT</name>
<dbReference type="Proteomes" id="UP000237351">
    <property type="component" value="Chromosome"/>
</dbReference>
<keyword evidence="2" id="KW-1185">Reference proteome</keyword>
<protein>
    <submittedName>
        <fullName evidence="1">Uncharacterized protein</fullName>
    </submittedName>
</protein>
<accession>A0A1W6N5G4</accession>
<reference evidence="1 2" key="1">
    <citation type="submission" date="2014-06" db="EMBL/GenBank/DDBJ databases">
        <title>The genome of the endonuclear symbiont Nucleicultrix amoebiphila.</title>
        <authorList>
            <person name="Schulz F."/>
            <person name="Horn M."/>
        </authorList>
    </citation>
    <scope>NUCLEOTIDE SEQUENCE [LARGE SCALE GENOMIC DNA]</scope>
    <source>
        <strain evidence="1 2">FS5</strain>
    </source>
</reference>
<organism evidence="1 2">
    <name type="scientific">Candidatus Nucleicultrix amoebiphila FS5</name>
    <dbReference type="NCBI Taxonomy" id="1414854"/>
    <lineage>
        <taxon>Bacteria</taxon>
        <taxon>Pseudomonadati</taxon>
        <taxon>Pseudomonadota</taxon>
        <taxon>Alphaproteobacteria</taxon>
        <taxon>Holosporales</taxon>
        <taxon>Candidatus Nucleicultricaceae</taxon>
        <taxon>Candidatus Nucleicultrix</taxon>
    </lineage>
</organism>
<dbReference type="AlphaFoldDB" id="A0A1W6N5G4"/>
<gene>
    <name evidence="1" type="ORF">GQ61_06625</name>
</gene>
<dbReference type="STRING" id="1414854.GQ61_06625"/>
<sequence length="149" mass="17210">MGLGKLEKIAQGLKEKKESMDLLIPELVKDVAKLRRYRTRISDPNLLESKPYYEARLQSILGKYPQAGRRAVKSETVEEILYDYRQNYKALVADIDHIETIKSPVSARVTESLTHADIIERLKGHAHYNTRIKTIRLKVTKFLSDVFPE</sequence>
<dbReference type="KEGG" id="naf:GQ61_06625"/>